<keyword evidence="3" id="KW-1185">Reference proteome</keyword>
<dbReference type="AlphaFoldDB" id="A0A811VE69"/>
<sequence>MNTVLPQKAASKPKIFNCYATYSSPQSAYKQGCSLVRLLIRPISSVHNPFSMPNSQRFRLHSALTSSCQCSTPHDSHTLHHSFHSFRIRHKQQQPAFLQATTKIHRSNAGPRYMPIASSVFDKRTQCLIKKQQRQTQTIYLYAGKPKIAIQLGTTERKGLHTAANVVRVYLSSIVCAWCTTARSTAAKFTIRHRDHRQSRSLFAHTHIWRSALILGRSTIGFDFTLISTACPIHLQHLLFACSKIDRFGRGVFGISVQMLVNGIFCVVVALYFLPVTIEEILAAADNAKIIKYNYFIH</sequence>
<proteinExistence type="predicted"/>
<evidence type="ECO:0000313" key="2">
    <source>
        <dbReference type="EMBL" id="CAD7012503.1"/>
    </source>
</evidence>
<keyword evidence="1" id="KW-1133">Transmembrane helix</keyword>
<accession>A0A811VE69</accession>
<reference evidence="2" key="1">
    <citation type="submission" date="2020-11" db="EMBL/GenBank/DDBJ databases">
        <authorList>
            <person name="Whitehead M."/>
        </authorList>
    </citation>
    <scope>NUCLEOTIDE SEQUENCE</scope>
    <source>
        <strain evidence="2">EGII</strain>
    </source>
</reference>
<dbReference type="Proteomes" id="UP000606786">
    <property type="component" value="Unassembled WGS sequence"/>
</dbReference>
<protein>
    <submittedName>
        <fullName evidence="2">(Mediterranean fruit fly) hypothetical protein</fullName>
    </submittedName>
</protein>
<keyword evidence="1" id="KW-0472">Membrane</keyword>
<keyword evidence="1" id="KW-0812">Transmembrane</keyword>
<evidence type="ECO:0000256" key="1">
    <source>
        <dbReference type="SAM" id="Phobius"/>
    </source>
</evidence>
<feature type="transmembrane region" description="Helical" evidence="1">
    <location>
        <begin position="252"/>
        <end position="274"/>
    </location>
</feature>
<name>A0A811VE69_CERCA</name>
<gene>
    <name evidence="2" type="ORF">CCAP1982_LOCUS20587</name>
</gene>
<dbReference type="EMBL" id="CAJHJT010000056">
    <property type="protein sequence ID" value="CAD7012503.1"/>
    <property type="molecule type" value="Genomic_DNA"/>
</dbReference>
<comment type="caution">
    <text evidence="2">The sequence shown here is derived from an EMBL/GenBank/DDBJ whole genome shotgun (WGS) entry which is preliminary data.</text>
</comment>
<evidence type="ECO:0000313" key="3">
    <source>
        <dbReference type="Proteomes" id="UP000606786"/>
    </source>
</evidence>
<organism evidence="2 3">
    <name type="scientific">Ceratitis capitata</name>
    <name type="common">Mediterranean fruit fly</name>
    <name type="synonym">Tephritis capitata</name>
    <dbReference type="NCBI Taxonomy" id="7213"/>
    <lineage>
        <taxon>Eukaryota</taxon>
        <taxon>Metazoa</taxon>
        <taxon>Ecdysozoa</taxon>
        <taxon>Arthropoda</taxon>
        <taxon>Hexapoda</taxon>
        <taxon>Insecta</taxon>
        <taxon>Pterygota</taxon>
        <taxon>Neoptera</taxon>
        <taxon>Endopterygota</taxon>
        <taxon>Diptera</taxon>
        <taxon>Brachycera</taxon>
        <taxon>Muscomorpha</taxon>
        <taxon>Tephritoidea</taxon>
        <taxon>Tephritidae</taxon>
        <taxon>Ceratitis</taxon>
        <taxon>Ceratitis</taxon>
    </lineage>
</organism>